<feature type="domain" description="Beta-porphyranase A C-terminal" evidence="2">
    <location>
        <begin position="549"/>
        <end position="643"/>
    </location>
</feature>
<gene>
    <name evidence="4" type="ORF">N7E81_10825</name>
</gene>
<dbReference type="InterPro" id="IPR041224">
    <property type="entry name" value="BPA_C"/>
</dbReference>
<dbReference type="InterPro" id="IPR026444">
    <property type="entry name" value="Secre_tail"/>
</dbReference>
<reference evidence="4" key="1">
    <citation type="submission" date="2022-10" db="EMBL/GenBank/DDBJ databases">
        <title>Comparative genomics and taxonomic characterization of three novel marine species of genus Reichenbachiella exhibiting antioxidant and polysaccharide degradation activities.</title>
        <authorList>
            <person name="Muhammad N."/>
            <person name="Lee Y.-J."/>
            <person name="Ko J."/>
            <person name="Kim S.-G."/>
        </authorList>
    </citation>
    <scope>NUCLEOTIDE SEQUENCE</scope>
    <source>
        <strain evidence="4">Wsw4-B4</strain>
    </source>
</reference>
<proteinExistence type="predicted"/>
<evidence type="ECO:0000259" key="3">
    <source>
        <dbReference type="Pfam" id="PF18206"/>
    </source>
</evidence>
<dbReference type="Pfam" id="PF18206">
    <property type="entry name" value="Porphyrn_cat_1"/>
    <property type="match status" value="1"/>
</dbReference>
<evidence type="ECO:0000259" key="2">
    <source>
        <dbReference type="Pfam" id="PF18040"/>
    </source>
</evidence>
<dbReference type="NCBIfam" id="TIGR04183">
    <property type="entry name" value="Por_Secre_tail"/>
    <property type="match status" value="1"/>
</dbReference>
<dbReference type="Proteomes" id="UP001062165">
    <property type="component" value="Chromosome"/>
</dbReference>
<feature type="coiled-coil region" evidence="1">
    <location>
        <begin position="453"/>
        <end position="480"/>
    </location>
</feature>
<evidence type="ECO:0000256" key="1">
    <source>
        <dbReference type="SAM" id="Coils"/>
    </source>
</evidence>
<dbReference type="SUPFAM" id="SSF51445">
    <property type="entry name" value="(Trans)glycosidases"/>
    <property type="match status" value="1"/>
</dbReference>
<feature type="domain" description="Porphyranase beta-sandwich" evidence="3">
    <location>
        <begin position="437"/>
        <end position="540"/>
    </location>
</feature>
<dbReference type="Gene3D" id="2.60.120.1200">
    <property type="match status" value="1"/>
</dbReference>
<keyword evidence="5" id="KW-1185">Reference proteome</keyword>
<protein>
    <submittedName>
        <fullName evidence="4">T9SS type A sorting domain-containing protein</fullName>
    </submittedName>
</protein>
<dbReference type="CDD" id="cd21510">
    <property type="entry name" value="agarase_cat"/>
    <property type="match status" value="1"/>
</dbReference>
<accession>A0ABY6CVC5</accession>
<dbReference type="InterPro" id="IPR040527">
    <property type="entry name" value="Beta-sand_Porphyrn"/>
</dbReference>
<dbReference type="InterPro" id="IPR017853">
    <property type="entry name" value="GH"/>
</dbReference>
<dbReference type="Pfam" id="PF18040">
    <property type="entry name" value="BPA_C"/>
    <property type="match status" value="1"/>
</dbReference>
<evidence type="ECO:0000313" key="4">
    <source>
        <dbReference type="EMBL" id="UXX77860.1"/>
    </source>
</evidence>
<keyword evidence="1" id="KW-0175">Coiled coil</keyword>
<sequence>MRNKGFIESVGLIVGLLLSPAILFAQTVVDVHVNLVHKVGDVTTFDRSKFVVIHANFTDNDWTGSEEVFKYLADDLDVYFGRDNGSLGWYMNQATEDADRSGYVNPSYYDQQGSYVKKTVYGQQKASFHPYESKSDVLVGGQTHVFWEGNSTHPCCGGTGWEIASPEAMGEFMGNYFNKFYRDADESSTMGALRPRFMEILNEPLYELIDGVPESTVTPLDVFTFHNQVADEIRLHNDQILIGGYTAAFPYYDENNFQRWNDRMKLFYDTSGDKMDFVSIHLYDFNKHHYNNGSAFHGPINYKGSRIEATLDMMQQYSYMSLGEVKPLLISEYGGRDHSIEWKTWSAIRDWQFMKSISPMLMQFMRRPDEILKTIPFITAKADWGYKNVPYPWRLLRKANEPEAYEGAWVYTEMIKFYELWSDVKGTRVFTQSSNPDVLVDSYVDGQTLYVILSNLNFENEQVQIALEDLTSNVESINIKQLYLSGQAPVLDKDELSASANIAVELAPEATAILAIALGETPALSEQVKEVKYYADAYLKPIEAGKSQNFTFSNVSTSAVSRALLRIGIGRTHELSKQPVVSVNGTPLVVPTNYAGDSQALRNQFFGLLEVEVPAALLKTENNVEVSFADAGGHISSVTMQVFESTRDLGADDDLILGTSAGGQNFELFPNPAASQLQVSLPQEAHMIMIYRLDGVVKWQSSVSTHHLVISTESWPRGLYVAEVYDRSGKRSVKKLVLK</sequence>
<name>A0ABY6CVC5_9BACT</name>
<dbReference type="Gene3D" id="3.20.20.80">
    <property type="entry name" value="Glycosidases"/>
    <property type="match status" value="1"/>
</dbReference>
<dbReference type="EMBL" id="CP106735">
    <property type="protein sequence ID" value="UXX77860.1"/>
    <property type="molecule type" value="Genomic_DNA"/>
</dbReference>
<dbReference type="RefSeq" id="WP_263049607.1">
    <property type="nucleotide sequence ID" value="NZ_CP106735.1"/>
</dbReference>
<organism evidence="4 5">
    <name type="scientific">Reichenbachiella carrageenanivorans</name>
    <dbReference type="NCBI Taxonomy" id="2979869"/>
    <lineage>
        <taxon>Bacteria</taxon>
        <taxon>Pseudomonadati</taxon>
        <taxon>Bacteroidota</taxon>
        <taxon>Cytophagia</taxon>
        <taxon>Cytophagales</taxon>
        <taxon>Reichenbachiellaceae</taxon>
        <taxon>Reichenbachiella</taxon>
    </lineage>
</organism>
<evidence type="ECO:0000313" key="5">
    <source>
        <dbReference type="Proteomes" id="UP001062165"/>
    </source>
</evidence>